<feature type="domain" description="WGR" evidence="6">
    <location>
        <begin position="232"/>
        <end position="326"/>
    </location>
</feature>
<dbReference type="GO" id="GO:0070212">
    <property type="term" value="P:protein poly-ADP-ribosylation"/>
    <property type="evidence" value="ECO:0007669"/>
    <property type="project" value="TreeGrafter"/>
</dbReference>
<comment type="catalytic activity">
    <reaction evidence="5">
        <text>NAD(+) + (ADP-D-ribosyl)n-acceptor = nicotinamide + (ADP-D-ribosyl)n+1-acceptor + H(+).</text>
        <dbReference type="EC" id="2.4.2.30"/>
    </reaction>
</comment>
<dbReference type="EC" id="2.4.2.30" evidence="1"/>
<dbReference type="SMART" id="SM00773">
    <property type="entry name" value="WGR"/>
    <property type="match status" value="1"/>
</dbReference>
<comment type="caution">
    <text evidence="7">The sequence shown here is derived from an EMBL/GenBank/DDBJ whole genome shotgun (WGS) entry which is preliminary data.</text>
</comment>
<dbReference type="PROSITE" id="PS51977">
    <property type="entry name" value="WGR"/>
    <property type="match status" value="1"/>
</dbReference>
<gene>
    <name evidence="7" type="ORF">AM588_10006808</name>
</gene>
<dbReference type="GO" id="GO:1990404">
    <property type="term" value="F:NAD+-protein mono-ADP-ribosyltransferase activity"/>
    <property type="evidence" value="ECO:0007669"/>
    <property type="project" value="TreeGrafter"/>
</dbReference>
<keyword evidence="2" id="KW-0328">Glycosyltransferase</keyword>
<sequence>MESLALSKPSVFFTWIEKLLKRGVSPNVCFQSLRGASLVRKISNDVESWEPRVATMLVKGDEDKIPLLVRVAFTPEAFMRYHTLALLLRYGADLSAADGKGNTLLMHLAARNMFTETRLALGLVRSVSDPKDKTQTLVRAGGDLYVKDSTGKTVIDYALAQRSRLVIRFLERTFPDIVSVHGEVTESTTVFAAVPAYSDDASAYLAECETSGQISRSLVVTRVDDNYDYSGDSRVHCENDGEGTELDALLTKVRAKSGLSVFFRLQLIHDEVEDVYLLFTNWGRIGETGKFQNTPFRDETEAVNEFKKIFRSKTGNAWSHVLQASL</sequence>
<dbReference type="Gene3D" id="1.25.40.20">
    <property type="entry name" value="Ankyrin repeat-containing domain"/>
    <property type="match status" value="1"/>
</dbReference>
<dbReference type="InterPro" id="IPR008893">
    <property type="entry name" value="WGR_domain"/>
</dbReference>
<dbReference type="InterPro" id="IPR036770">
    <property type="entry name" value="Ankyrin_rpt-contain_sf"/>
</dbReference>
<dbReference type="InterPro" id="IPR036930">
    <property type="entry name" value="WGR_dom_sf"/>
</dbReference>
<dbReference type="Proteomes" id="UP000054636">
    <property type="component" value="Unassembled WGS sequence"/>
</dbReference>
<evidence type="ECO:0000313" key="8">
    <source>
        <dbReference type="Proteomes" id="UP000054636"/>
    </source>
</evidence>
<dbReference type="InterPro" id="IPR050800">
    <property type="entry name" value="ARTD/PARP"/>
</dbReference>
<name>A0A0W8DH02_PHYNI</name>
<keyword evidence="4" id="KW-0520">NAD</keyword>
<dbReference type="CDD" id="cd07997">
    <property type="entry name" value="WGR_PARP"/>
    <property type="match status" value="1"/>
</dbReference>
<evidence type="ECO:0000256" key="4">
    <source>
        <dbReference type="ARBA" id="ARBA00023027"/>
    </source>
</evidence>
<dbReference type="AlphaFoldDB" id="A0A0W8DH02"/>
<dbReference type="PANTHER" id="PTHR10459">
    <property type="entry name" value="DNA LIGASE"/>
    <property type="match status" value="1"/>
</dbReference>
<evidence type="ECO:0000256" key="3">
    <source>
        <dbReference type="ARBA" id="ARBA00022679"/>
    </source>
</evidence>
<dbReference type="PANTHER" id="PTHR10459:SF60">
    <property type="entry name" value="POLY [ADP-RIBOSE] POLYMERASE 2"/>
    <property type="match status" value="1"/>
</dbReference>
<evidence type="ECO:0000256" key="5">
    <source>
        <dbReference type="ARBA" id="ARBA00033987"/>
    </source>
</evidence>
<dbReference type="EMBL" id="LNFP01000211">
    <property type="protein sequence ID" value="KUF95665.1"/>
    <property type="molecule type" value="Genomic_DNA"/>
</dbReference>
<dbReference type="GO" id="GO:0005730">
    <property type="term" value="C:nucleolus"/>
    <property type="evidence" value="ECO:0007669"/>
    <property type="project" value="TreeGrafter"/>
</dbReference>
<dbReference type="GO" id="GO:0006302">
    <property type="term" value="P:double-strand break repair"/>
    <property type="evidence" value="ECO:0007669"/>
    <property type="project" value="TreeGrafter"/>
</dbReference>
<dbReference type="SUPFAM" id="SSF142921">
    <property type="entry name" value="WGR domain-like"/>
    <property type="match status" value="1"/>
</dbReference>
<evidence type="ECO:0000256" key="1">
    <source>
        <dbReference type="ARBA" id="ARBA00012020"/>
    </source>
</evidence>
<dbReference type="GO" id="GO:0003950">
    <property type="term" value="F:NAD+ poly-ADP-ribosyltransferase activity"/>
    <property type="evidence" value="ECO:0007669"/>
    <property type="project" value="UniProtKB-EC"/>
</dbReference>
<evidence type="ECO:0000313" key="7">
    <source>
        <dbReference type="EMBL" id="KUF95665.1"/>
    </source>
</evidence>
<dbReference type="Pfam" id="PF05406">
    <property type="entry name" value="WGR"/>
    <property type="match status" value="1"/>
</dbReference>
<dbReference type="SUPFAM" id="SSF48403">
    <property type="entry name" value="Ankyrin repeat"/>
    <property type="match status" value="1"/>
</dbReference>
<proteinExistence type="predicted"/>
<evidence type="ECO:0000259" key="6">
    <source>
        <dbReference type="PROSITE" id="PS51977"/>
    </source>
</evidence>
<accession>A0A0W8DH02</accession>
<protein>
    <recommendedName>
        <fullName evidence="1">NAD(+) ADP-ribosyltransferase</fullName>
        <ecNumber evidence="1">2.4.2.30</ecNumber>
    </recommendedName>
</protein>
<evidence type="ECO:0000256" key="2">
    <source>
        <dbReference type="ARBA" id="ARBA00022676"/>
    </source>
</evidence>
<keyword evidence="3" id="KW-0808">Transferase</keyword>
<reference evidence="7 8" key="1">
    <citation type="submission" date="2015-11" db="EMBL/GenBank/DDBJ databases">
        <title>Genomes and virulence difference between two physiological races of Phytophthora nicotianae.</title>
        <authorList>
            <person name="Liu H."/>
            <person name="Ma X."/>
            <person name="Yu H."/>
            <person name="Fang D."/>
            <person name="Li Y."/>
            <person name="Wang X."/>
            <person name="Wang W."/>
            <person name="Dong Y."/>
            <person name="Xiao B."/>
        </authorList>
    </citation>
    <scope>NUCLEOTIDE SEQUENCE [LARGE SCALE GENOMIC DNA]</scope>
    <source>
        <strain evidence="8">race 1</strain>
    </source>
</reference>
<dbReference type="Gene3D" id="2.20.140.10">
    <property type="entry name" value="WGR domain"/>
    <property type="match status" value="1"/>
</dbReference>
<organism evidence="7 8">
    <name type="scientific">Phytophthora nicotianae</name>
    <name type="common">Potato buckeye rot agent</name>
    <name type="synonym">Phytophthora parasitica</name>
    <dbReference type="NCBI Taxonomy" id="4792"/>
    <lineage>
        <taxon>Eukaryota</taxon>
        <taxon>Sar</taxon>
        <taxon>Stramenopiles</taxon>
        <taxon>Oomycota</taxon>
        <taxon>Peronosporomycetes</taxon>
        <taxon>Peronosporales</taxon>
        <taxon>Peronosporaceae</taxon>
        <taxon>Phytophthora</taxon>
    </lineage>
</organism>